<dbReference type="Proteomes" id="UP000635606">
    <property type="component" value="Unassembled WGS sequence"/>
</dbReference>
<reference evidence="1" key="1">
    <citation type="submission" date="2021-01" db="EMBL/GenBank/DDBJ databases">
        <title>Whole genome shotgun sequence of Virgisporangium ochraceum NBRC 16418.</title>
        <authorList>
            <person name="Komaki H."/>
            <person name="Tamura T."/>
        </authorList>
    </citation>
    <scope>NUCLEOTIDE SEQUENCE</scope>
    <source>
        <strain evidence="1">NBRC 16418</strain>
    </source>
</reference>
<dbReference type="Pfam" id="PF00702">
    <property type="entry name" value="Hydrolase"/>
    <property type="match status" value="1"/>
</dbReference>
<protein>
    <recommendedName>
        <fullName evidence="3">HAD-superfamily hydrolase, subfamily IA, variant 3</fullName>
    </recommendedName>
</protein>
<organism evidence="1 2">
    <name type="scientific">Virgisporangium ochraceum</name>
    <dbReference type="NCBI Taxonomy" id="65505"/>
    <lineage>
        <taxon>Bacteria</taxon>
        <taxon>Bacillati</taxon>
        <taxon>Actinomycetota</taxon>
        <taxon>Actinomycetes</taxon>
        <taxon>Micromonosporales</taxon>
        <taxon>Micromonosporaceae</taxon>
        <taxon>Virgisporangium</taxon>
    </lineage>
</organism>
<evidence type="ECO:0008006" key="3">
    <source>
        <dbReference type="Google" id="ProtNLM"/>
    </source>
</evidence>
<comment type="caution">
    <text evidence="1">The sequence shown here is derived from an EMBL/GenBank/DDBJ whole genome shotgun (WGS) entry which is preliminary data.</text>
</comment>
<dbReference type="EMBL" id="BOPH01000060">
    <property type="protein sequence ID" value="GIJ69315.1"/>
    <property type="molecule type" value="Genomic_DNA"/>
</dbReference>
<evidence type="ECO:0000313" key="2">
    <source>
        <dbReference type="Proteomes" id="UP000635606"/>
    </source>
</evidence>
<dbReference type="AlphaFoldDB" id="A0A8J3ZVP5"/>
<sequence length="206" mass="21964">MRQKPSALLIDFDGVLRHFDPAVIAVAEERYGLEPGAVTDVAREWPRLEAAITGRVSHADWFLGVADALADRVGGPTMARNLMVEYGAYRGAVDTEVHAFVRSARQAGVRVVLATNATDALDLDLDQFGIAGDFDAVANSSAIGSYKPQKEYFLAACALVDTPPAQCLLIDDTDRNVRGARAAGLSALRFSGPADLSYARSALSLP</sequence>
<dbReference type="InterPro" id="IPR006439">
    <property type="entry name" value="HAD-SF_hydro_IA"/>
</dbReference>
<keyword evidence="2" id="KW-1185">Reference proteome</keyword>
<dbReference type="SFLD" id="SFLDS00003">
    <property type="entry name" value="Haloacid_Dehalogenase"/>
    <property type="match status" value="1"/>
</dbReference>
<dbReference type="PANTHER" id="PTHR43611">
    <property type="entry name" value="ALPHA-D-GLUCOSE 1-PHOSPHATE PHOSPHATASE"/>
    <property type="match status" value="1"/>
</dbReference>
<dbReference type="SFLD" id="SFLDG01129">
    <property type="entry name" value="C1.5:_HAD__Beta-PGM__Phosphata"/>
    <property type="match status" value="1"/>
</dbReference>
<dbReference type="InterPro" id="IPR023214">
    <property type="entry name" value="HAD_sf"/>
</dbReference>
<accession>A0A8J3ZVP5</accession>
<dbReference type="NCBIfam" id="TIGR01509">
    <property type="entry name" value="HAD-SF-IA-v3"/>
    <property type="match status" value="1"/>
</dbReference>
<dbReference type="Gene3D" id="3.40.50.1000">
    <property type="entry name" value="HAD superfamily/HAD-like"/>
    <property type="match status" value="1"/>
</dbReference>
<gene>
    <name evidence="1" type="ORF">Voc01_042320</name>
</gene>
<dbReference type="PANTHER" id="PTHR43611:SF3">
    <property type="entry name" value="FLAVIN MONONUCLEOTIDE HYDROLASE 1, CHLOROPLATIC"/>
    <property type="match status" value="1"/>
</dbReference>
<dbReference type="SUPFAM" id="SSF56784">
    <property type="entry name" value="HAD-like"/>
    <property type="match status" value="1"/>
</dbReference>
<dbReference type="RefSeq" id="WP_203929240.1">
    <property type="nucleotide sequence ID" value="NZ_BOPH01000060.1"/>
</dbReference>
<evidence type="ECO:0000313" key="1">
    <source>
        <dbReference type="EMBL" id="GIJ69315.1"/>
    </source>
</evidence>
<proteinExistence type="predicted"/>
<name>A0A8J3ZVP5_9ACTN</name>
<dbReference type="InterPro" id="IPR036412">
    <property type="entry name" value="HAD-like_sf"/>
</dbReference>